<accession>A0A2W1JIS6</accession>
<keyword evidence="7 8" id="KW-0472">Membrane</keyword>
<dbReference type="Pfam" id="PF11909">
    <property type="entry name" value="NdhN"/>
    <property type="match status" value="1"/>
</dbReference>
<keyword evidence="9" id="KW-0560">Oxidoreductase</keyword>
<proteinExistence type="inferred from homology"/>
<dbReference type="EC" id="7.1.1.-" evidence="8"/>
<dbReference type="PANTHER" id="PTHR35515">
    <property type="entry name" value="NAD(P)H-QUINONE OXIDOREDUCTASE SUBUNIT N, CHLOROPLASTIC"/>
    <property type="match status" value="1"/>
</dbReference>
<keyword evidence="8" id="KW-0793">Thylakoid</keyword>
<comment type="similarity">
    <text evidence="8">Belongs to the complex I NdhN subunit family.</text>
</comment>
<comment type="catalytic activity">
    <reaction evidence="8">
        <text>a plastoquinone + NADPH + (n+1) H(+)(in) = a plastoquinol + NADP(+) + n H(+)(out)</text>
        <dbReference type="Rhea" id="RHEA:42612"/>
        <dbReference type="Rhea" id="RHEA-COMP:9561"/>
        <dbReference type="Rhea" id="RHEA-COMP:9562"/>
        <dbReference type="ChEBI" id="CHEBI:15378"/>
        <dbReference type="ChEBI" id="CHEBI:17757"/>
        <dbReference type="ChEBI" id="CHEBI:57783"/>
        <dbReference type="ChEBI" id="CHEBI:58349"/>
        <dbReference type="ChEBI" id="CHEBI:62192"/>
    </reaction>
</comment>
<evidence type="ECO:0000256" key="5">
    <source>
        <dbReference type="ARBA" id="ARBA00022967"/>
    </source>
</evidence>
<evidence type="ECO:0000313" key="10">
    <source>
        <dbReference type="Proteomes" id="UP000248857"/>
    </source>
</evidence>
<organism evidence="9 10">
    <name type="scientific">Acaryochloris thomasi RCC1774</name>
    <dbReference type="NCBI Taxonomy" id="1764569"/>
    <lineage>
        <taxon>Bacteria</taxon>
        <taxon>Bacillati</taxon>
        <taxon>Cyanobacteriota</taxon>
        <taxon>Cyanophyceae</taxon>
        <taxon>Acaryochloridales</taxon>
        <taxon>Acaryochloridaceae</taxon>
        <taxon>Acaryochloris</taxon>
        <taxon>Acaryochloris thomasi</taxon>
    </lineage>
</organism>
<keyword evidence="4 8" id="KW-0618">Plastoquinone</keyword>
<gene>
    <name evidence="8 9" type="primary">ndhN</name>
    <name evidence="9" type="ORF">C1752_02287</name>
</gene>
<keyword evidence="5 8" id="KW-1278">Translocase</keyword>
<comment type="subunit">
    <text evidence="8">NDH-1 can be composed of about 15 different subunits; different subcomplexes with different compositions have been identified which probably have different functions.</text>
</comment>
<dbReference type="Proteomes" id="UP000248857">
    <property type="component" value="Unassembled WGS sequence"/>
</dbReference>
<name>A0A2W1JIS6_9CYAN</name>
<dbReference type="InterPro" id="IPR020874">
    <property type="entry name" value="NAD(P)H-quinone_OxRdtase_su_N"/>
</dbReference>
<keyword evidence="6 8" id="KW-0520">NAD</keyword>
<keyword evidence="1 8" id="KW-0813">Transport</keyword>
<evidence type="ECO:0000256" key="1">
    <source>
        <dbReference type="ARBA" id="ARBA00022448"/>
    </source>
</evidence>
<evidence type="ECO:0000256" key="4">
    <source>
        <dbReference type="ARBA" id="ARBA00022957"/>
    </source>
</evidence>
<dbReference type="OrthoDB" id="510798at2"/>
<evidence type="ECO:0000256" key="6">
    <source>
        <dbReference type="ARBA" id="ARBA00023027"/>
    </source>
</evidence>
<evidence type="ECO:0000313" key="9">
    <source>
        <dbReference type="EMBL" id="PZD73338.1"/>
    </source>
</evidence>
<comment type="caution">
    <text evidence="9">The sequence shown here is derived from an EMBL/GenBank/DDBJ whole genome shotgun (WGS) entry which is preliminary data.</text>
</comment>
<dbReference type="GO" id="GO:0048038">
    <property type="term" value="F:quinone binding"/>
    <property type="evidence" value="ECO:0007669"/>
    <property type="project" value="UniProtKB-KW"/>
</dbReference>
<evidence type="ECO:0000256" key="2">
    <source>
        <dbReference type="ARBA" id="ARBA00022719"/>
    </source>
</evidence>
<comment type="subcellular location">
    <subcellularLocation>
        <location evidence="8">Cellular thylakoid membrane</location>
        <topology evidence="8">Peripheral membrane protein</topology>
        <orientation evidence="8">Cytoplasmic side</orientation>
    </subcellularLocation>
</comment>
<dbReference type="RefSeq" id="WP_110986247.1">
    <property type="nucleotide sequence ID" value="NZ_CAWNWM010000006.1"/>
</dbReference>
<evidence type="ECO:0000256" key="8">
    <source>
        <dbReference type="HAMAP-Rule" id="MF_01353"/>
    </source>
</evidence>
<dbReference type="GO" id="GO:0031676">
    <property type="term" value="C:plasma membrane-derived thylakoid membrane"/>
    <property type="evidence" value="ECO:0007669"/>
    <property type="project" value="UniProtKB-SubCell"/>
</dbReference>
<dbReference type="PANTHER" id="PTHR35515:SF1">
    <property type="entry name" value="NAD(P)H-QUINONE OXIDOREDUCTASE SUBUNIT N, CHLOROPLASTIC"/>
    <property type="match status" value="1"/>
</dbReference>
<evidence type="ECO:0000256" key="7">
    <source>
        <dbReference type="ARBA" id="ARBA00023136"/>
    </source>
</evidence>
<dbReference type="HAMAP" id="MF_01353">
    <property type="entry name" value="NDH1_NDH1N"/>
    <property type="match status" value="1"/>
</dbReference>
<reference evidence="9 10" key="1">
    <citation type="journal article" date="2018" name="Sci. Rep.">
        <title>A novel species of the marine cyanobacterium Acaryochloris with a unique pigment content and lifestyle.</title>
        <authorList>
            <person name="Partensky F."/>
            <person name="Six C."/>
            <person name="Ratin M."/>
            <person name="Garczarek L."/>
            <person name="Vaulot D."/>
            <person name="Probert I."/>
            <person name="Calteau A."/>
            <person name="Gourvil P."/>
            <person name="Marie D."/>
            <person name="Grebert T."/>
            <person name="Bouchier C."/>
            <person name="Le Panse S."/>
            <person name="Gachenot M."/>
            <person name="Rodriguez F."/>
            <person name="Garrido J.L."/>
        </authorList>
    </citation>
    <scope>NUCLEOTIDE SEQUENCE [LARGE SCALE GENOMIC DNA]</scope>
    <source>
        <strain evidence="9 10">RCC1774</strain>
    </source>
</reference>
<sequence length="151" mass="16793">MALIITGKKFIKEVERDGAVGVYVPSEGGFEGRFKRRLRAAGYATQFVSAPGVGDLAAYFTNVHGVRPPHLGKREIHTYYLPPFVTYHLEMLPPGAEGLVLWLYDGKRLSQQELAYLCDLTQSNAQVKIVVELGGSRNFRWQPLTQVLTAA</sequence>
<dbReference type="EMBL" id="PQWO01000006">
    <property type="protein sequence ID" value="PZD73338.1"/>
    <property type="molecule type" value="Genomic_DNA"/>
</dbReference>
<protein>
    <recommendedName>
        <fullName evidence="8">NAD(P)H-quinone oxidoreductase subunit N</fullName>
        <ecNumber evidence="8">7.1.1.-</ecNumber>
    </recommendedName>
    <alternativeName>
        <fullName evidence="8">NAD(P)H dehydrogenase I subunit N</fullName>
        <shortName evidence="8">NDH-1 subunit N</shortName>
        <shortName evidence="8">NDH-N</shortName>
    </alternativeName>
</protein>
<keyword evidence="3 8" id="KW-0521">NADP</keyword>
<evidence type="ECO:0000256" key="3">
    <source>
        <dbReference type="ARBA" id="ARBA00022857"/>
    </source>
</evidence>
<dbReference type="GO" id="GO:0016655">
    <property type="term" value="F:oxidoreductase activity, acting on NAD(P)H, quinone or similar compound as acceptor"/>
    <property type="evidence" value="ECO:0007669"/>
    <property type="project" value="UniProtKB-UniRule"/>
</dbReference>
<comment type="catalytic activity">
    <reaction evidence="8">
        <text>a plastoquinone + NADH + (n+1) H(+)(in) = a plastoquinol + NAD(+) + n H(+)(out)</text>
        <dbReference type="Rhea" id="RHEA:42608"/>
        <dbReference type="Rhea" id="RHEA-COMP:9561"/>
        <dbReference type="Rhea" id="RHEA-COMP:9562"/>
        <dbReference type="ChEBI" id="CHEBI:15378"/>
        <dbReference type="ChEBI" id="CHEBI:17757"/>
        <dbReference type="ChEBI" id="CHEBI:57540"/>
        <dbReference type="ChEBI" id="CHEBI:57945"/>
        <dbReference type="ChEBI" id="CHEBI:62192"/>
    </reaction>
</comment>
<dbReference type="AlphaFoldDB" id="A0A2W1JIS6"/>
<keyword evidence="10" id="KW-1185">Reference proteome</keyword>
<keyword evidence="2 8" id="KW-0874">Quinone</keyword>
<comment type="function">
    <text evidence="8">NDH-1 shuttles electrons from an unknown electron donor, via FMN and iron-sulfur (Fe-S) centers, to quinones in the respiratory and/or the photosynthetic chain. The immediate electron acceptor for the enzyme in this species is believed to be plastoquinone. Couples the redox reaction to proton translocation, and thus conserves the redox energy in a proton gradient. Cyanobacterial NDH-1 also plays a role in inorganic carbon-concentration.</text>
</comment>